<protein>
    <recommendedName>
        <fullName evidence="3 5">Molybdenum cofactor biosynthesis protein B</fullName>
    </recommendedName>
</protein>
<dbReference type="PANTHER" id="PTHR43232">
    <property type="entry name" value="MOLYBDENUM COFACTOR BIOSYNTHESIS PROTEIN B"/>
    <property type="match status" value="1"/>
</dbReference>
<dbReference type="InterPro" id="IPR036425">
    <property type="entry name" value="MoaB/Mog-like_dom_sf"/>
</dbReference>
<keyword evidence="8" id="KW-1185">Reference proteome</keyword>
<evidence type="ECO:0000256" key="5">
    <source>
        <dbReference type="PIRNR" id="PIRNR006443"/>
    </source>
</evidence>
<dbReference type="OrthoDB" id="9784492at2"/>
<dbReference type="Proteomes" id="UP000241074">
    <property type="component" value="Chromosome"/>
</dbReference>
<dbReference type="InterPro" id="IPR012245">
    <property type="entry name" value="MoaB"/>
</dbReference>
<dbReference type="GO" id="GO:0005829">
    <property type="term" value="C:cytosol"/>
    <property type="evidence" value="ECO:0007669"/>
    <property type="project" value="TreeGrafter"/>
</dbReference>
<dbReference type="Pfam" id="PF00994">
    <property type="entry name" value="MoCF_biosynth"/>
    <property type="match status" value="1"/>
</dbReference>
<feature type="domain" description="MoaB/Mog" evidence="6">
    <location>
        <begin position="6"/>
        <end position="149"/>
    </location>
</feature>
<evidence type="ECO:0000256" key="1">
    <source>
        <dbReference type="ARBA" id="ARBA00005046"/>
    </source>
</evidence>
<comment type="function">
    <text evidence="5">May be involved in the biosynthesis of molybdopterin.</text>
</comment>
<dbReference type="PANTHER" id="PTHR43232:SF2">
    <property type="entry name" value="MOLYBDENUM COFACTOR BIOSYNTHESIS PROTEIN B"/>
    <property type="match status" value="1"/>
</dbReference>
<dbReference type="SUPFAM" id="SSF53218">
    <property type="entry name" value="Molybdenum cofactor biosynthesis proteins"/>
    <property type="match status" value="1"/>
</dbReference>
<evidence type="ECO:0000256" key="3">
    <source>
        <dbReference type="ARBA" id="ARBA00015262"/>
    </source>
</evidence>
<evidence type="ECO:0000313" key="7">
    <source>
        <dbReference type="EMBL" id="AVP98153.1"/>
    </source>
</evidence>
<dbReference type="KEGG" id="xba:C7S18_13540"/>
<evidence type="ECO:0000259" key="6">
    <source>
        <dbReference type="SMART" id="SM00852"/>
    </source>
</evidence>
<sequence>MSLSIAVLTISDTRGLAEDRSGDLLVAKLTEAGHRLADRELLPDDRFLLRAKVSNWLIDPSVDVILTTGGTGFTGRDTTPEALLPLFDKVIEGFGELFRQLSFAEIGASTIQSRAVAGIANGRIVFCLPGSSGACRLAFDQIIRPQLDATTKPCNLAVLRERFLER</sequence>
<dbReference type="InterPro" id="IPR008284">
    <property type="entry name" value="MoCF_biosynth_CS"/>
</dbReference>
<dbReference type="RefSeq" id="WP_106892073.1">
    <property type="nucleotide sequence ID" value="NZ_CP027860.1"/>
</dbReference>
<dbReference type="SMART" id="SM00852">
    <property type="entry name" value="MoCF_biosynth"/>
    <property type="match status" value="1"/>
</dbReference>
<dbReference type="NCBIfam" id="TIGR00177">
    <property type="entry name" value="molyb_syn"/>
    <property type="match status" value="1"/>
</dbReference>
<comment type="pathway">
    <text evidence="1 5">Cofactor biosynthesis; molybdopterin biosynthesis.</text>
</comment>
<gene>
    <name evidence="7" type="primary">moaB</name>
    <name evidence="7" type="ORF">C7S18_13540</name>
</gene>
<comment type="similarity">
    <text evidence="2 5">Belongs to the MoaB/Mog family.</text>
</comment>
<organism evidence="7 8">
    <name type="scientific">Ahniella affigens</name>
    <dbReference type="NCBI Taxonomy" id="2021234"/>
    <lineage>
        <taxon>Bacteria</taxon>
        <taxon>Pseudomonadati</taxon>
        <taxon>Pseudomonadota</taxon>
        <taxon>Gammaproteobacteria</taxon>
        <taxon>Lysobacterales</taxon>
        <taxon>Rhodanobacteraceae</taxon>
        <taxon>Ahniella</taxon>
    </lineage>
</organism>
<name>A0A2P1PTI1_9GAMM</name>
<evidence type="ECO:0000256" key="2">
    <source>
        <dbReference type="ARBA" id="ARBA00006112"/>
    </source>
</evidence>
<reference evidence="7 8" key="2">
    <citation type="submission" date="2018-03" db="EMBL/GenBank/DDBJ databases">
        <authorList>
            <person name="Keele B.F."/>
        </authorList>
    </citation>
    <scope>NUCLEOTIDE SEQUENCE [LARGE SCALE GENOMIC DNA]</scope>
    <source>
        <strain evidence="7 8">D13</strain>
    </source>
</reference>
<dbReference type="CDD" id="cd00886">
    <property type="entry name" value="MogA_MoaB"/>
    <property type="match status" value="1"/>
</dbReference>
<dbReference type="PROSITE" id="PS01078">
    <property type="entry name" value="MOCF_BIOSYNTHESIS_1"/>
    <property type="match status" value="1"/>
</dbReference>
<dbReference type="GO" id="GO:0006777">
    <property type="term" value="P:Mo-molybdopterin cofactor biosynthetic process"/>
    <property type="evidence" value="ECO:0007669"/>
    <property type="project" value="UniProtKB-UniRule"/>
</dbReference>
<dbReference type="AlphaFoldDB" id="A0A2P1PTI1"/>
<dbReference type="InterPro" id="IPR013484">
    <property type="entry name" value="MoaB_proteobac"/>
</dbReference>
<dbReference type="InterPro" id="IPR001453">
    <property type="entry name" value="MoaB/Mog_dom"/>
</dbReference>
<dbReference type="UniPathway" id="UPA00344"/>
<accession>A0A2P1PTI1</accession>
<keyword evidence="4 5" id="KW-0501">Molybdenum cofactor biosynthesis</keyword>
<dbReference type="NCBIfam" id="TIGR02667">
    <property type="entry name" value="moaB_proteo"/>
    <property type="match status" value="1"/>
</dbReference>
<evidence type="ECO:0000256" key="4">
    <source>
        <dbReference type="ARBA" id="ARBA00023150"/>
    </source>
</evidence>
<dbReference type="PIRSF" id="PIRSF006443">
    <property type="entry name" value="MoaB"/>
    <property type="match status" value="1"/>
</dbReference>
<proteinExistence type="inferred from homology"/>
<dbReference type="EMBL" id="CP027860">
    <property type="protein sequence ID" value="AVP98153.1"/>
    <property type="molecule type" value="Genomic_DNA"/>
</dbReference>
<evidence type="ECO:0000313" key="8">
    <source>
        <dbReference type="Proteomes" id="UP000241074"/>
    </source>
</evidence>
<reference evidence="7 8" key="1">
    <citation type="submission" date="2018-03" db="EMBL/GenBank/DDBJ databases">
        <title>Ahniella affigens gen. nov., sp. nov., a gammaproteobacterium isolated from sandy soil near a stream.</title>
        <authorList>
            <person name="Ko Y."/>
            <person name="Kim J.-H."/>
        </authorList>
    </citation>
    <scope>NUCLEOTIDE SEQUENCE [LARGE SCALE GENOMIC DNA]</scope>
    <source>
        <strain evidence="7 8">D13</strain>
    </source>
</reference>
<dbReference type="Gene3D" id="3.40.980.10">
    <property type="entry name" value="MoaB/Mog-like domain"/>
    <property type="match status" value="1"/>
</dbReference>